<dbReference type="SUPFAM" id="SSF52540">
    <property type="entry name" value="P-loop containing nucleoside triphosphate hydrolases"/>
    <property type="match status" value="1"/>
</dbReference>
<reference evidence="4 5" key="1">
    <citation type="submission" date="2024-05" db="EMBL/GenBank/DDBJ databases">
        <title>Genome sequencing and assembly of Indian major carp, Cirrhinus mrigala (Hamilton, 1822).</title>
        <authorList>
            <person name="Mohindra V."/>
            <person name="Chowdhury L.M."/>
            <person name="Lal K."/>
            <person name="Jena J.K."/>
        </authorList>
    </citation>
    <scope>NUCLEOTIDE SEQUENCE [LARGE SCALE GENOMIC DNA]</scope>
    <source>
        <strain evidence="4">CM1030</strain>
        <tissue evidence="4">Blood</tissue>
    </source>
</reference>
<dbReference type="AlphaFoldDB" id="A0ABD0RX90"/>
<evidence type="ECO:0008006" key="6">
    <source>
        <dbReference type="Google" id="ProtNLM"/>
    </source>
</evidence>
<dbReference type="SMART" id="SM00175">
    <property type="entry name" value="RAB"/>
    <property type="match status" value="1"/>
</dbReference>
<evidence type="ECO:0000256" key="3">
    <source>
        <dbReference type="ARBA" id="ARBA00023134"/>
    </source>
</evidence>
<dbReference type="InterPro" id="IPR005225">
    <property type="entry name" value="Small_GTP-bd"/>
</dbReference>
<dbReference type="GO" id="GO:0005525">
    <property type="term" value="F:GTP binding"/>
    <property type="evidence" value="ECO:0007669"/>
    <property type="project" value="UniProtKB-KW"/>
</dbReference>
<evidence type="ECO:0000313" key="5">
    <source>
        <dbReference type="Proteomes" id="UP001529510"/>
    </source>
</evidence>
<protein>
    <recommendedName>
        <fullName evidence="6">Ras-related C3 botulinum toxin substrate 1</fullName>
    </recommendedName>
</protein>
<dbReference type="Pfam" id="PF00071">
    <property type="entry name" value="Ras"/>
    <property type="match status" value="1"/>
</dbReference>
<dbReference type="PROSITE" id="PS51421">
    <property type="entry name" value="RAS"/>
    <property type="match status" value="1"/>
</dbReference>
<keyword evidence="5" id="KW-1185">Reference proteome</keyword>
<dbReference type="FunFam" id="3.40.50.300:FF:001179">
    <property type="entry name" value="Rho family GTPase"/>
    <property type="match status" value="1"/>
</dbReference>
<organism evidence="4 5">
    <name type="scientific">Cirrhinus mrigala</name>
    <name type="common">Mrigala</name>
    <dbReference type="NCBI Taxonomy" id="683832"/>
    <lineage>
        <taxon>Eukaryota</taxon>
        <taxon>Metazoa</taxon>
        <taxon>Chordata</taxon>
        <taxon>Craniata</taxon>
        <taxon>Vertebrata</taxon>
        <taxon>Euteleostomi</taxon>
        <taxon>Actinopterygii</taxon>
        <taxon>Neopterygii</taxon>
        <taxon>Teleostei</taxon>
        <taxon>Ostariophysi</taxon>
        <taxon>Cypriniformes</taxon>
        <taxon>Cyprinidae</taxon>
        <taxon>Labeoninae</taxon>
        <taxon>Labeonini</taxon>
        <taxon>Cirrhinus</taxon>
    </lineage>
</organism>
<proteinExistence type="inferred from homology"/>
<comment type="similarity">
    <text evidence="1">Belongs to the small GTPase superfamily. Rho family.</text>
</comment>
<dbReference type="PANTHER" id="PTHR24072">
    <property type="entry name" value="RHO FAMILY GTPASE"/>
    <property type="match status" value="1"/>
</dbReference>
<dbReference type="PROSITE" id="PS51419">
    <property type="entry name" value="RAB"/>
    <property type="match status" value="1"/>
</dbReference>
<dbReference type="PROSITE" id="PS51420">
    <property type="entry name" value="RHO"/>
    <property type="match status" value="1"/>
</dbReference>
<keyword evidence="2" id="KW-0547">Nucleotide-binding</keyword>
<sequence length="181" mass="20666">MAAEKTRLLISYMTACFSTEFDPSMFDYYSVLVTVDGNPVNLEILDTAGLEDYNGLRPIYYRQTDVFLICFSLVDPRSLENIHEKWYPEIRDHCPDTPIILVGTKLDLRDDKDTIKQLKKYKQTPISYHQGLAVAEEIGAVKYLECSASTQMGLKTVFDEAARVTLNSPLVKKRERKCLIA</sequence>
<comment type="caution">
    <text evidence="4">The sequence shown here is derived from an EMBL/GenBank/DDBJ whole genome shotgun (WGS) entry which is preliminary data.</text>
</comment>
<dbReference type="Proteomes" id="UP001529510">
    <property type="component" value="Unassembled WGS sequence"/>
</dbReference>
<dbReference type="Gene3D" id="3.40.50.300">
    <property type="entry name" value="P-loop containing nucleotide triphosphate hydrolases"/>
    <property type="match status" value="1"/>
</dbReference>
<dbReference type="NCBIfam" id="TIGR00231">
    <property type="entry name" value="small_GTP"/>
    <property type="match status" value="1"/>
</dbReference>
<dbReference type="InterPro" id="IPR003578">
    <property type="entry name" value="Small_GTPase_Rho"/>
</dbReference>
<name>A0ABD0RX90_CIRMR</name>
<keyword evidence="3" id="KW-0342">GTP-binding</keyword>
<evidence type="ECO:0000256" key="1">
    <source>
        <dbReference type="ARBA" id="ARBA00010142"/>
    </source>
</evidence>
<gene>
    <name evidence="4" type="ORF">M9458_000768</name>
</gene>
<dbReference type="PRINTS" id="PR00449">
    <property type="entry name" value="RASTRNSFRMNG"/>
</dbReference>
<dbReference type="InterPro" id="IPR027417">
    <property type="entry name" value="P-loop_NTPase"/>
</dbReference>
<accession>A0ABD0RX90</accession>
<evidence type="ECO:0000313" key="4">
    <source>
        <dbReference type="EMBL" id="KAL0202750.1"/>
    </source>
</evidence>
<dbReference type="EMBL" id="JAMKFB020000001">
    <property type="protein sequence ID" value="KAL0202750.1"/>
    <property type="molecule type" value="Genomic_DNA"/>
</dbReference>
<dbReference type="SMART" id="SM00173">
    <property type="entry name" value="RAS"/>
    <property type="match status" value="1"/>
</dbReference>
<dbReference type="InterPro" id="IPR001806">
    <property type="entry name" value="Small_GTPase"/>
</dbReference>
<dbReference type="SMART" id="SM00174">
    <property type="entry name" value="RHO"/>
    <property type="match status" value="1"/>
</dbReference>
<evidence type="ECO:0000256" key="2">
    <source>
        <dbReference type="ARBA" id="ARBA00022741"/>
    </source>
</evidence>